<keyword evidence="7" id="KW-1185">Reference proteome</keyword>
<organism evidence="6 7">
    <name type="scientific">Leptospira inadai serovar Lyme</name>
    <dbReference type="NCBI Taxonomy" id="293084"/>
    <lineage>
        <taxon>Bacteria</taxon>
        <taxon>Pseudomonadati</taxon>
        <taxon>Spirochaetota</taxon>
        <taxon>Spirochaetia</taxon>
        <taxon>Leptospirales</taxon>
        <taxon>Leptospiraceae</taxon>
        <taxon>Leptospira</taxon>
    </lineage>
</organism>
<dbReference type="CDD" id="cd00498">
    <property type="entry name" value="Hsp33"/>
    <property type="match status" value="1"/>
</dbReference>
<keyword evidence="4" id="KW-0143">Chaperone</keyword>
<keyword evidence="1" id="KW-0963">Cytoplasm</keyword>
<evidence type="ECO:0000256" key="3">
    <source>
        <dbReference type="ARBA" id="ARBA00023157"/>
    </source>
</evidence>
<evidence type="ECO:0000313" key="7">
    <source>
        <dbReference type="Proteomes" id="UP000094669"/>
    </source>
</evidence>
<evidence type="ECO:0000256" key="5">
    <source>
        <dbReference type="ARBA" id="ARBA00023284"/>
    </source>
</evidence>
<dbReference type="SUPFAM" id="SSF64397">
    <property type="entry name" value="Hsp33 domain"/>
    <property type="match status" value="1"/>
</dbReference>
<reference evidence="6" key="1">
    <citation type="submission" date="2018-01" db="EMBL/GenBank/DDBJ databases">
        <title>Genomic characterization of Leptospira inadai serogroup Lyme isolated from captured rat in Brazil and comparative analysis with human reference strain.</title>
        <authorList>
            <person name="Moreno L.Z."/>
            <person name="Loureiro A.P."/>
            <person name="Miraglia F."/>
            <person name="Kremer F.S."/>
            <person name="Eslabao M.R."/>
            <person name="Dellagostin O.A."/>
            <person name="Lilenbaum W."/>
            <person name="Moreno A.M."/>
        </authorList>
    </citation>
    <scope>NUCLEOTIDE SEQUENCE [LARGE SCALE GENOMIC DNA]</scope>
    <source>
        <strain evidence="6">M34/99</strain>
    </source>
</reference>
<evidence type="ECO:0000256" key="1">
    <source>
        <dbReference type="ARBA" id="ARBA00022490"/>
    </source>
</evidence>
<evidence type="ECO:0000256" key="2">
    <source>
        <dbReference type="ARBA" id="ARBA00022833"/>
    </source>
</evidence>
<proteinExistence type="predicted"/>
<dbReference type="Gene3D" id="3.55.30.10">
    <property type="entry name" value="Hsp33 domain"/>
    <property type="match status" value="1"/>
</dbReference>
<accession>A0ABX4YJ65</accession>
<dbReference type="Pfam" id="PF01430">
    <property type="entry name" value="HSP33"/>
    <property type="match status" value="1"/>
</dbReference>
<dbReference type="InterPro" id="IPR016154">
    <property type="entry name" value="Heat_shock_Hsp33_C"/>
</dbReference>
<dbReference type="PANTHER" id="PTHR30111:SF1">
    <property type="entry name" value="33 KDA CHAPERONIN"/>
    <property type="match status" value="1"/>
</dbReference>
<dbReference type="InterPro" id="IPR016153">
    <property type="entry name" value="Heat_shock_Hsp33_N"/>
</dbReference>
<dbReference type="SUPFAM" id="SSF118352">
    <property type="entry name" value="HSP33 redox switch-like"/>
    <property type="match status" value="1"/>
</dbReference>
<name>A0ABX4YJ65_9LEPT</name>
<keyword evidence="2" id="KW-0862">Zinc</keyword>
<dbReference type="Proteomes" id="UP000094669">
    <property type="component" value="Unassembled WGS sequence"/>
</dbReference>
<evidence type="ECO:0000313" key="6">
    <source>
        <dbReference type="EMBL" id="PNV75325.1"/>
    </source>
</evidence>
<sequence length="285" mass="32872">MENRDSYVYGILPDVHFRYSVAEISYAVTAASHLHGIDDTGTELLGRTMLAAFFLADLVKEETKVSVQIRFYDDSQIHSVLAYSTRDGRMKATLRYRPEEDIEKDQISEENLGILKVFRWRNGECIYQSIVPFRNVSFETNIENYLRDSEQVPSFLIAYFKQDGLHWNVRGILLQALPEAKPEHVEAVREWAGVIEEKKFEYLGTDLKQCLSLLGKLGSTEVQLLEEGQPQYKCDCSEQKIKELIQTLGKEEAMDIAEEQGQIEVTCEFCNSIYRFPKDQVLELF</sequence>
<comment type="caution">
    <text evidence="6">The sequence shown here is derived from an EMBL/GenBank/DDBJ whole genome shotgun (WGS) entry which is preliminary data.</text>
</comment>
<protein>
    <submittedName>
        <fullName evidence="6">Molecular chaperone Hsp33</fullName>
    </submittedName>
</protein>
<keyword evidence="3" id="KW-1015">Disulfide bond</keyword>
<dbReference type="Gene3D" id="3.90.1280.10">
    <property type="entry name" value="HSP33 redox switch-like"/>
    <property type="match status" value="1"/>
</dbReference>
<dbReference type="InterPro" id="IPR000397">
    <property type="entry name" value="Heat_shock_Hsp33"/>
</dbReference>
<evidence type="ECO:0000256" key="4">
    <source>
        <dbReference type="ARBA" id="ARBA00023186"/>
    </source>
</evidence>
<dbReference type="EMBL" id="MCRM02000007">
    <property type="protein sequence ID" value="PNV75325.1"/>
    <property type="molecule type" value="Genomic_DNA"/>
</dbReference>
<dbReference type="PIRSF" id="PIRSF005261">
    <property type="entry name" value="Heat_shock_Hsp33"/>
    <property type="match status" value="1"/>
</dbReference>
<dbReference type="RefSeq" id="WP_010416453.1">
    <property type="nucleotide sequence ID" value="NZ_MCRM02000007.1"/>
</dbReference>
<dbReference type="PANTHER" id="PTHR30111">
    <property type="entry name" value="33 KDA CHAPERONIN"/>
    <property type="match status" value="1"/>
</dbReference>
<keyword evidence="5" id="KW-0676">Redox-active center</keyword>
<gene>
    <name evidence="6" type="ORF">BES34_008690</name>
</gene>